<evidence type="ECO:0000313" key="5">
    <source>
        <dbReference type="EnsemblPlants" id="Kaladp0011s0818.4.v1.1"/>
    </source>
</evidence>
<feature type="domain" description="Telomerase activating protein Est1-like N-terminal" evidence="4">
    <location>
        <begin position="69"/>
        <end position="186"/>
    </location>
</feature>
<dbReference type="Gene3D" id="1.25.40.10">
    <property type="entry name" value="Tetratricopeptide repeat domain"/>
    <property type="match status" value="1"/>
</dbReference>
<evidence type="ECO:0008006" key="7">
    <source>
        <dbReference type="Google" id="ProtNLM"/>
    </source>
</evidence>
<dbReference type="PANTHER" id="PTHR15696">
    <property type="entry name" value="SMG-7 SUPPRESSOR WITH MORPHOLOGICAL EFFECT ON GENITALIA PROTEIN 7"/>
    <property type="match status" value="1"/>
</dbReference>
<feature type="region of interest" description="Disordered" evidence="2">
    <location>
        <begin position="848"/>
        <end position="872"/>
    </location>
</feature>
<evidence type="ECO:0000256" key="2">
    <source>
        <dbReference type="SAM" id="MobiDB-lite"/>
    </source>
</evidence>
<dbReference type="OMA" id="VETCPRK"/>
<dbReference type="InterPro" id="IPR011990">
    <property type="entry name" value="TPR-like_helical_dom_sf"/>
</dbReference>
<dbReference type="GO" id="GO:0070034">
    <property type="term" value="F:telomerase RNA binding"/>
    <property type="evidence" value="ECO:0007669"/>
    <property type="project" value="TreeGrafter"/>
</dbReference>
<dbReference type="Proteomes" id="UP000594263">
    <property type="component" value="Unplaced"/>
</dbReference>
<dbReference type="Gramene" id="Kaladp0011s0818.1.v1.1">
    <property type="protein sequence ID" value="Kaladp0011s0818.1.v1.1"/>
    <property type="gene ID" value="Kaladp0011s0818.v1.1"/>
</dbReference>
<dbReference type="Pfam" id="PF10374">
    <property type="entry name" value="EST1"/>
    <property type="match status" value="1"/>
</dbReference>
<feature type="compositionally biased region" description="Polar residues" evidence="2">
    <location>
        <begin position="806"/>
        <end position="816"/>
    </location>
</feature>
<keyword evidence="1" id="KW-0677">Repeat</keyword>
<accession>A0A7N0RID2</accession>
<evidence type="ECO:0000259" key="4">
    <source>
        <dbReference type="Pfam" id="PF10374"/>
    </source>
</evidence>
<dbReference type="SUPFAM" id="SSF48452">
    <property type="entry name" value="TPR-like"/>
    <property type="match status" value="1"/>
</dbReference>
<dbReference type="Gramene" id="Kaladp0011s0818.4.v1.1">
    <property type="protein sequence ID" value="Kaladp0011s0818.4.v1.1"/>
    <property type="gene ID" value="Kaladp0011s0818.v1.1"/>
</dbReference>
<dbReference type="InterPro" id="IPR018834">
    <property type="entry name" value="DNA/RNA-bd_Est1-type"/>
</dbReference>
<evidence type="ECO:0000256" key="1">
    <source>
        <dbReference type="ARBA" id="ARBA00022737"/>
    </source>
</evidence>
<dbReference type="GO" id="GO:0005697">
    <property type="term" value="C:telomerase holoenzyme complex"/>
    <property type="evidence" value="ECO:0007669"/>
    <property type="project" value="TreeGrafter"/>
</dbReference>
<dbReference type="InterPro" id="IPR019458">
    <property type="entry name" value="Est1-like_N"/>
</dbReference>
<keyword evidence="6" id="KW-1185">Reference proteome</keyword>
<sequence>MIVPVDKMSAPKSREIAQRLYEKNVELENKRRKAAQARIPSDINAWQQMRENYEAIIVEDHAFSEQHNIEYSLWQLHYKRIEEFRAHFSAALAPGSSTSQNAKGPPKSDRIAKIRLQFKSFLSEATGFYHDLILKIKAKYGLPLGSENQIVLEKDSKNYADTKKGLVSCHRCLIYLGDIARYKGMYGDSESKIRDFAAASSYYSEASSIWPSSGNPHHQLAILASYSGDELVTVYRCFRSLAIECPFVTAKDNLIVAFEKNRQAYAQLPENFSPPASDVPETYKLFRLQFIRLNGILFTRTSLETFSEVHMCVRGSLKLLLSSGAEEKLSLGKDAAENGLLIVRLVSILIFSAYNAKREIDGQSYAEILQRKVLLENAFTAVFDFMGHILSRCKELEDVSSSCLLPGILVFMEWLASCPDIASGIEVNDKHAEVRLTFWNNFVAFINKILLDGLVSTDDEDETCFFNMSTYEEGENENWLALWEDFELRGFLPLAPAQNILDFSRKHSSGSNKEKKARVQRIFAASKVLAKTVKVDQKSICFDSTVKRFSIGSESLMPSDKSELSNQDELPHAVMERVIEKEMLQPNGHLYSEVEGDEEDEVIVFKPTVNEKVNTAVVPSSDPHGIVAHDSYTVARGSFTSSGYIPVSQPLNHNHGQVEFQTMVQPPISMQISGSIPQYHGSIQSLNWSAEQLANGLTGLGFMENGPRNDVMRQDNVGMSYPLPSHLHHVADSNTNRVMYGHSNAPESFVSWNVGMNLSSGPRPDAFHVKTTVPFPEGSRKSPISRPHRHIGPPPGFNSVPRKQMSDSGPFQSSENKSIDDYSRFNGHHMPVAMSMSSTVFNNSHNHASFQVNPQANDSSNNMFPFPGKQVSRLRSQVQQDILQNQVSDQELQYQYQQQFAEALLQNQQHGISKWSGQNLG</sequence>
<feature type="region of interest" description="Disordered" evidence="2">
    <location>
        <begin position="769"/>
        <end position="819"/>
    </location>
</feature>
<organism evidence="5 6">
    <name type="scientific">Kalanchoe fedtschenkoi</name>
    <name type="common">Lavender scallops</name>
    <name type="synonym">South American air plant</name>
    <dbReference type="NCBI Taxonomy" id="63787"/>
    <lineage>
        <taxon>Eukaryota</taxon>
        <taxon>Viridiplantae</taxon>
        <taxon>Streptophyta</taxon>
        <taxon>Embryophyta</taxon>
        <taxon>Tracheophyta</taxon>
        <taxon>Spermatophyta</taxon>
        <taxon>Magnoliopsida</taxon>
        <taxon>eudicotyledons</taxon>
        <taxon>Gunneridae</taxon>
        <taxon>Pentapetalae</taxon>
        <taxon>Saxifragales</taxon>
        <taxon>Crassulaceae</taxon>
        <taxon>Kalanchoe</taxon>
    </lineage>
</organism>
<dbReference type="EnsemblPlants" id="Kaladp0011s0818.4.v1.1">
    <property type="protein sequence ID" value="Kaladp0011s0818.4.v1.1"/>
    <property type="gene ID" value="Kaladp0011s0818.v1.1"/>
</dbReference>
<dbReference type="InterPro" id="IPR045153">
    <property type="entry name" value="Est1/Ebs1-like"/>
</dbReference>
<dbReference type="GO" id="GO:0042162">
    <property type="term" value="F:telomeric DNA binding"/>
    <property type="evidence" value="ECO:0007669"/>
    <property type="project" value="TreeGrafter"/>
</dbReference>
<dbReference type="EnsemblPlants" id="Kaladp0011s0818.1.v1.1">
    <property type="protein sequence ID" value="Kaladp0011s0818.1.v1.1"/>
    <property type="gene ID" value="Kaladp0011s0818.v1.1"/>
</dbReference>
<evidence type="ECO:0000259" key="3">
    <source>
        <dbReference type="Pfam" id="PF10373"/>
    </source>
</evidence>
<proteinExistence type="predicted"/>
<protein>
    <recommendedName>
        <fullName evidence="7">Protein SMG7</fullName>
    </recommendedName>
</protein>
<feature type="compositionally biased region" description="Polar residues" evidence="2">
    <location>
        <begin position="848"/>
        <end position="863"/>
    </location>
</feature>
<feature type="domain" description="DNA/RNA-binding" evidence="3">
    <location>
        <begin position="199"/>
        <end position="497"/>
    </location>
</feature>
<name>A0A7N0RID2_KALFE</name>
<dbReference type="PANTHER" id="PTHR15696:SF35">
    <property type="entry name" value="NONSENSE-MEDIATED MRNA DECAY FACTOR SMG7"/>
    <property type="match status" value="1"/>
</dbReference>
<dbReference type="GO" id="GO:0000184">
    <property type="term" value="P:nuclear-transcribed mRNA catabolic process, nonsense-mediated decay"/>
    <property type="evidence" value="ECO:0007669"/>
    <property type="project" value="TreeGrafter"/>
</dbReference>
<evidence type="ECO:0000313" key="6">
    <source>
        <dbReference type="Proteomes" id="UP000594263"/>
    </source>
</evidence>
<dbReference type="AlphaFoldDB" id="A0A7N0RID2"/>
<dbReference type="Pfam" id="PF10373">
    <property type="entry name" value="EST1_DNA_bind"/>
    <property type="match status" value="1"/>
</dbReference>
<reference evidence="5" key="1">
    <citation type="submission" date="2021-01" db="UniProtKB">
        <authorList>
            <consortium name="EnsemblPlants"/>
        </authorList>
    </citation>
    <scope>IDENTIFICATION</scope>
</reference>
<dbReference type="FunFam" id="1.25.40.10:FF:000225">
    <property type="entry name" value="Protein SMG7"/>
    <property type="match status" value="1"/>
</dbReference>